<dbReference type="InterPro" id="IPR001387">
    <property type="entry name" value="Cro/C1-type_HTH"/>
</dbReference>
<dbReference type="PROSITE" id="PS50943">
    <property type="entry name" value="HTH_CROC1"/>
    <property type="match status" value="1"/>
</dbReference>
<reference evidence="2" key="1">
    <citation type="submission" date="2020-05" db="EMBL/GenBank/DDBJ databases">
        <title>Identification of trans-AT polyketide cluster in two marine bacteria, producers of a novel glutaramide-containing polyketide sesbanimide D and analogs.</title>
        <authorList>
            <person name="Kacar D."/>
            <person name="Rodriguez P."/>
            <person name="Canedo L."/>
            <person name="Gonzalez E."/>
            <person name="Galan B."/>
            <person name="De La Calle F."/>
            <person name="Garcia J.L."/>
        </authorList>
    </citation>
    <scope>NUCLEOTIDE SEQUENCE</scope>
    <source>
        <strain evidence="2">PHM038</strain>
    </source>
</reference>
<dbReference type="GO" id="GO:0003677">
    <property type="term" value="F:DNA binding"/>
    <property type="evidence" value="ECO:0007669"/>
    <property type="project" value="InterPro"/>
</dbReference>
<dbReference type="SUPFAM" id="SSF47413">
    <property type="entry name" value="lambda repressor-like DNA-binding domains"/>
    <property type="match status" value="1"/>
</dbReference>
<sequence>MNIVEDQNQLGQLIRTERKRQRLTQEQLAGLSGVGVRFVRELEHGKEGCHIGLAFTVMQTLGLSVHVTGRGSDV</sequence>
<dbReference type="RefSeq" id="WP_190294099.1">
    <property type="nucleotide sequence ID" value="NZ_JABFCZ010000037.1"/>
</dbReference>
<organism evidence="2 3">
    <name type="scientific">Roseibium aggregatum</name>
    <dbReference type="NCBI Taxonomy" id="187304"/>
    <lineage>
        <taxon>Bacteria</taxon>
        <taxon>Pseudomonadati</taxon>
        <taxon>Pseudomonadota</taxon>
        <taxon>Alphaproteobacteria</taxon>
        <taxon>Hyphomicrobiales</taxon>
        <taxon>Stappiaceae</taxon>
        <taxon>Roseibium</taxon>
    </lineage>
</organism>
<dbReference type="Gene3D" id="1.10.260.40">
    <property type="entry name" value="lambda repressor-like DNA-binding domains"/>
    <property type="match status" value="1"/>
</dbReference>
<dbReference type="Proteomes" id="UP000598467">
    <property type="component" value="Unassembled WGS sequence"/>
</dbReference>
<evidence type="ECO:0000313" key="2">
    <source>
        <dbReference type="EMBL" id="MBD1549409.1"/>
    </source>
</evidence>
<name>A0A926NZS5_9HYPH</name>
<dbReference type="SMART" id="SM00530">
    <property type="entry name" value="HTH_XRE"/>
    <property type="match status" value="1"/>
</dbReference>
<dbReference type="AlphaFoldDB" id="A0A926NZS5"/>
<dbReference type="InterPro" id="IPR010982">
    <property type="entry name" value="Lambda_DNA-bd_dom_sf"/>
</dbReference>
<evidence type="ECO:0000313" key="3">
    <source>
        <dbReference type="Proteomes" id="UP000598467"/>
    </source>
</evidence>
<protein>
    <submittedName>
        <fullName evidence="2">Helix-turn-helix transcriptional regulator</fullName>
    </submittedName>
</protein>
<gene>
    <name evidence="2" type="ORF">HK439_24385</name>
</gene>
<feature type="domain" description="HTH cro/C1-type" evidence="1">
    <location>
        <begin position="14"/>
        <end position="46"/>
    </location>
</feature>
<dbReference type="EMBL" id="JABFCZ010000037">
    <property type="protein sequence ID" value="MBD1549409.1"/>
    <property type="molecule type" value="Genomic_DNA"/>
</dbReference>
<accession>A0A926NZS5</accession>
<comment type="caution">
    <text evidence="2">The sequence shown here is derived from an EMBL/GenBank/DDBJ whole genome shotgun (WGS) entry which is preliminary data.</text>
</comment>
<dbReference type="CDD" id="cd00093">
    <property type="entry name" value="HTH_XRE"/>
    <property type="match status" value="1"/>
</dbReference>
<evidence type="ECO:0000259" key="1">
    <source>
        <dbReference type="PROSITE" id="PS50943"/>
    </source>
</evidence>
<proteinExistence type="predicted"/>
<dbReference type="Pfam" id="PF01381">
    <property type="entry name" value="HTH_3"/>
    <property type="match status" value="1"/>
</dbReference>